<keyword evidence="3" id="KW-1185">Reference proteome</keyword>
<reference evidence="2" key="1">
    <citation type="submission" date="2018-08" db="EMBL/GenBank/DDBJ databases">
        <authorList>
            <person name="Rossello M."/>
        </authorList>
    </citation>
    <scope>NUCLEOTIDE SEQUENCE [LARGE SCALE GENOMIC DNA]</scope>
    <source>
        <strain evidence="2">cv. Chinese Spring</strain>
    </source>
</reference>
<dbReference type="RefSeq" id="XP_044322944.1">
    <property type="nucleotide sequence ID" value="XM_044467009.1"/>
</dbReference>
<organism evidence="2">
    <name type="scientific">Triticum aestivum</name>
    <name type="common">Wheat</name>
    <dbReference type="NCBI Taxonomy" id="4565"/>
    <lineage>
        <taxon>Eukaryota</taxon>
        <taxon>Viridiplantae</taxon>
        <taxon>Streptophyta</taxon>
        <taxon>Embryophyta</taxon>
        <taxon>Tracheophyta</taxon>
        <taxon>Spermatophyta</taxon>
        <taxon>Magnoliopsida</taxon>
        <taxon>Liliopsida</taxon>
        <taxon>Poales</taxon>
        <taxon>Poaceae</taxon>
        <taxon>BOP clade</taxon>
        <taxon>Pooideae</taxon>
        <taxon>Triticodae</taxon>
        <taxon>Triticeae</taxon>
        <taxon>Triticinae</taxon>
        <taxon>Triticum</taxon>
    </lineage>
</organism>
<gene>
    <name evidence="2" type="primary">LOC123044300</name>
</gene>
<dbReference type="Proteomes" id="UP000019116">
    <property type="component" value="Chromosome 2B"/>
</dbReference>
<dbReference type="STRING" id="4565.A0A3B6C370"/>
<dbReference type="SMART" id="SM01162">
    <property type="entry name" value="DUF1771"/>
    <property type="match status" value="1"/>
</dbReference>
<dbReference type="Gramene" id="TraesCS2B02G206400.1">
    <property type="protein sequence ID" value="TraesCS2B02G206400.1"/>
    <property type="gene ID" value="TraesCS2B02G206400"/>
</dbReference>
<proteinExistence type="predicted"/>
<dbReference type="GO" id="GO:0017148">
    <property type="term" value="P:negative regulation of translation"/>
    <property type="evidence" value="ECO:0007669"/>
    <property type="project" value="InterPro"/>
</dbReference>
<protein>
    <recommendedName>
        <fullName evidence="1">DUF1771 domain-containing protein</fullName>
    </recommendedName>
</protein>
<evidence type="ECO:0000313" key="3">
    <source>
        <dbReference type="Proteomes" id="UP000019116"/>
    </source>
</evidence>
<dbReference type="InterPro" id="IPR013899">
    <property type="entry name" value="DUF1771"/>
</dbReference>
<dbReference type="InterPro" id="IPR056254">
    <property type="entry name" value="At5g58720/SDE5-like_UBA-like"/>
</dbReference>
<dbReference type="Pfam" id="PF24767">
    <property type="entry name" value="UBA_At5g58720"/>
    <property type="match status" value="2"/>
</dbReference>
<evidence type="ECO:0000313" key="2">
    <source>
        <dbReference type="EnsemblPlants" id="TraesCS2B02G206400.1"/>
    </source>
</evidence>
<evidence type="ECO:0000259" key="1">
    <source>
        <dbReference type="SMART" id="SM01162"/>
    </source>
</evidence>
<dbReference type="Gramene" id="TraesCS2B03G0496800.1">
    <property type="protein sequence ID" value="TraesCS2B03G0496800.1.CDS"/>
    <property type="gene ID" value="TraesCS2B03G0496800"/>
</dbReference>
<accession>A0A3B6C370</accession>
<dbReference type="PaxDb" id="4565-Traes_2BS_8C0013396.2"/>
<dbReference type="GeneID" id="123044300"/>
<feature type="domain" description="DUF1771" evidence="1">
    <location>
        <begin position="707"/>
        <end position="772"/>
    </location>
</feature>
<dbReference type="GO" id="GO:0030598">
    <property type="term" value="F:rRNA N-glycosylase activity"/>
    <property type="evidence" value="ECO:0007669"/>
    <property type="project" value="InterPro"/>
</dbReference>
<sequence>MKMYRAVHERMRILQSMSANGIAFGLRGIPVTSPYNSVHTYHVIQFVDEKTGTLLQLPAREVDGYIGGWRILLQPYDSDQEPWFEFKNFKLPRDLFVNVVPTEYLFSYKSFQSIKLRKGILRPILDFLVDTRNNYMAQNSNPRKRKPPPTTDDGEIYVDTLIFIGGEGQRYYILQMFTVHGLRSIKPVSPTQGMDNLTHSWGNGSEYILELLLVELEEGMGLLEDPRDVARHGNRRKRAENNLKKLFKKCQGLFRSFGPNGQINLEYLCGGDIMLLKHHPVNVRKILMRLAGFTGVFPEDVKICETNTSDKEDVEEMAECTVLVEGLRISQDIAESIKDMVEVAESSQPNRDEDSGTELRLDEKLDEDVFSQFNHPCSFISTSDSVTSELKTLVDAFSGAFSVEDISSAFHRANCDVNKAGDMLTDLQSSMPQGNEDFSSDETSVPLFDDKPYEDNFCLMDQPSSSTSTSDYGKKELKTLVDAFSCAFQLEDIAKAYNYANGDINKAADFLTDLLSPSTEANLPQFGKAAENPHRTRALSCVEEAVETSSSDLSSLLTSKTSDPQKYGLKEFVTNALSSGFSLDEVVNAYGRSHGDVNKAGDFLSDLMMPQGNEDKEAEKSYMETHISHNPRPQITPGELLESMFTAPKGSAEEPKGRRYELGANRRRAPDQKPVVKPLEDISPSSMDLPVKIIAGSKEPVVRDEDDYQNYRKAAKQHWVMMNQYYEKAVDGFREGNKKEAEYLLTEGKNYYRMAQLSDEKSAGEVTKCKQESKHELCLDLRSQDAANVANLLRLHLRQLADNPSFENLRVIIGVDDGTLPMQQRRRKVKQVLRKSSVRLSWAEDGYNRGNILIGIQQKDQGV</sequence>
<dbReference type="PANTHER" id="PTHR47872">
    <property type="entry name" value="NUCLEAR RNA EXPORT FACTOR SDE5-RELATED"/>
    <property type="match status" value="1"/>
</dbReference>
<dbReference type="OrthoDB" id="1928104at2759"/>
<name>A0A3B6C370_WHEAT</name>
<dbReference type="EnsemblPlants" id="TraesCS2B02G206400.1">
    <property type="protein sequence ID" value="TraesCS2B02G206400.1"/>
    <property type="gene ID" value="TraesCS2B02G206400"/>
</dbReference>
<dbReference type="PANTHER" id="PTHR47872:SF1">
    <property type="entry name" value="NUCLEAR RNA EXPORT FACTOR SDE5-RELATED"/>
    <property type="match status" value="1"/>
</dbReference>
<dbReference type="Pfam" id="PF08590">
    <property type="entry name" value="DUF1771"/>
    <property type="match status" value="1"/>
</dbReference>
<reference evidence="2" key="2">
    <citation type="submission" date="2018-10" db="UniProtKB">
        <authorList>
            <consortium name="EnsemblPlants"/>
        </authorList>
    </citation>
    <scope>IDENTIFICATION</scope>
</reference>
<dbReference type="AlphaFoldDB" id="A0A3B6C370"/>
<dbReference type="InterPro" id="IPR036041">
    <property type="entry name" value="Ribosome-inact_prot_sf"/>
</dbReference>
<dbReference type="SUPFAM" id="SSF56371">
    <property type="entry name" value="Ribosome inactivating proteins (RIP)"/>
    <property type="match status" value="1"/>
</dbReference>